<dbReference type="Pfam" id="PF07690">
    <property type="entry name" value="MFS_1"/>
    <property type="match status" value="1"/>
</dbReference>
<dbReference type="PRINTS" id="PR01036">
    <property type="entry name" value="TCRTETB"/>
</dbReference>
<evidence type="ECO:0000256" key="6">
    <source>
        <dbReference type="ARBA" id="ARBA00022989"/>
    </source>
</evidence>
<feature type="transmembrane region" description="Helical" evidence="8">
    <location>
        <begin position="7"/>
        <end position="31"/>
    </location>
</feature>
<dbReference type="PANTHER" id="PTHR42718">
    <property type="entry name" value="MAJOR FACILITATOR SUPERFAMILY MULTIDRUG TRANSPORTER MFSC"/>
    <property type="match status" value="1"/>
</dbReference>
<dbReference type="CDD" id="cd17321">
    <property type="entry name" value="MFS_MMR_MDR_like"/>
    <property type="match status" value="1"/>
</dbReference>
<feature type="transmembrane region" description="Helical" evidence="8">
    <location>
        <begin position="350"/>
        <end position="368"/>
    </location>
</feature>
<evidence type="ECO:0000313" key="10">
    <source>
        <dbReference type="EMBL" id="TDG70100.1"/>
    </source>
</evidence>
<dbReference type="InterPro" id="IPR004638">
    <property type="entry name" value="EmrB-like"/>
</dbReference>
<dbReference type="RefSeq" id="WP_010006851.1">
    <property type="nucleotide sequence ID" value="NZ_JAGYGP010000003.1"/>
</dbReference>
<feature type="transmembrane region" description="Helical" evidence="8">
    <location>
        <begin position="226"/>
        <end position="245"/>
    </location>
</feature>
<evidence type="ECO:0000256" key="2">
    <source>
        <dbReference type="ARBA" id="ARBA00008537"/>
    </source>
</evidence>
<feature type="domain" description="Major facilitator superfamily (MFS) profile" evidence="9">
    <location>
        <begin position="9"/>
        <end position="525"/>
    </location>
</feature>
<evidence type="ECO:0000259" key="9">
    <source>
        <dbReference type="PROSITE" id="PS50850"/>
    </source>
</evidence>
<dbReference type="Gene3D" id="1.20.1250.20">
    <property type="entry name" value="MFS general substrate transporter like domains"/>
    <property type="match status" value="1"/>
</dbReference>
<gene>
    <name evidence="10" type="ORF">C5L23_001624</name>
</gene>
<evidence type="ECO:0000256" key="4">
    <source>
        <dbReference type="ARBA" id="ARBA00022475"/>
    </source>
</evidence>
<feature type="transmembrane region" description="Helical" evidence="8">
    <location>
        <begin position="266"/>
        <end position="287"/>
    </location>
</feature>
<evidence type="ECO:0000313" key="11">
    <source>
        <dbReference type="Proteomes" id="UP000295681"/>
    </source>
</evidence>
<dbReference type="InterPro" id="IPR036259">
    <property type="entry name" value="MFS_trans_sf"/>
</dbReference>
<dbReference type="Proteomes" id="UP000295681">
    <property type="component" value="Unassembled WGS sequence"/>
</dbReference>
<feature type="transmembrane region" description="Helical" evidence="8">
    <location>
        <begin position="74"/>
        <end position="94"/>
    </location>
</feature>
<name>A0A4R5NCY1_9LACO</name>
<reference evidence="10 11" key="1">
    <citation type="journal article" date="2019" name="Appl. Microbiol. Biotechnol.">
        <title>Uncovering carbohydrate metabolism through a genotype-phenotype association study of 56 lactic acid bacteria genomes.</title>
        <authorList>
            <person name="Buron-Moles G."/>
            <person name="Chailyan A."/>
            <person name="Dolejs I."/>
            <person name="Forster J."/>
            <person name="Miks M.H."/>
        </authorList>
    </citation>
    <scope>NUCLEOTIDE SEQUENCE [LARGE SCALE GENOMIC DNA]</scope>
    <source>
        <strain evidence="10 11">ATCC 700006</strain>
    </source>
</reference>
<feature type="transmembrane region" description="Helical" evidence="8">
    <location>
        <begin position="164"/>
        <end position="182"/>
    </location>
</feature>
<keyword evidence="6 8" id="KW-1133">Transmembrane helix</keyword>
<feature type="transmembrane region" description="Helical" evidence="8">
    <location>
        <begin position="293"/>
        <end position="314"/>
    </location>
</feature>
<evidence type="ECO:0000256" key="5">
    <source>
        <dbReference type="ARBA" id="ARBA00022692"/>
    </source>
</evidence>
<dbReference type="STRING" id="907931.GCA_000165675_01879"/>
<proteinExistence type="inferred from homology"/>
<feature type="transmembrane region" description="Helical" evidence="8">
    <location>
        <begin position="502"/>
        <end position="525"/>
    </location>
</feature>
<keyword evidence="5 8" id="KW-0812">Transmembrane</keyword>
<feature type="transmembrane region" description="Helical" evidence="8">
    <location>
        <begin position="133"/>
        <end position="152"/>
    </location>
</feature>
<feature type="transmembrane region" description="Helical" evidence="8">
    <location>
        <begin position="51"/>
        <end position="67"/>
    </location>
</feature>
<dbReference type="AlphaFoldDB" id="A0A4R5NCY1"/>
<evidence type="ECO:0000256" key="3">
    <source>
        <dbReference type="ARBA" id="ARBA00022448"/>
    </source>
</evidence>
<dbReference type="NCBIfam" id="TIGR00711">
    <property type="entry name" value="efflux_EmrB"/>
    <property type="match status" value="1"/>
</dbReference>
<evidence type="ECO:0000256" key="8">
    <source>
        <dbReference type="SAM" id="Phobius"/>
    </source>
</evidence>
<keyword evidence="11" id="KW-1185">Reference proteome</keyword>
<dbReference type="GO" id="GO:0005886">
    <property type="term" value="C:plasma membrane"/>
    <property type="evidence" value="ECO:0007669"/>
    <property type="project" value="UniProtKB-SubCell"/>
</dbReference>
<dbReference type="EMBL" id="PUFI01000002">
    <property type="protein sequence ID" value="TDG70100.1"/>
    <property type="molecule type" value="Genomic_DNA"/>
</dbReference>
<comment type="subcellular location">
    <subcellularLocation>
        <location evidence="1">Cell membrane</location>
        <topology evidence="1">Multi-pass membrane protein</topology>
    </subcellularLocation>
</comment>
<comment type="caution">
    <text evidence="10">The sequence shown here is derived from an EMBL/GenBank/DDBJ whole genome shotgun (WGS) entry which is preliminary data.</text>
</comment>
<keyword evidence="7 8" id="KW-0472">Membrane</keyword>
<dbReference type="PANTHER" id="PTHR42718:SF9">
    <property type="entry name" value="MAJOR FACILITATOR SUPERFAMILY MULTIDRUG TRANSPORTER MFSC"/>
    <property type="match status" value="1"/>
</dbReference>
<evidence type="ECO:0000256" key="7">
    <source>
        <dbReference type="ARBA" id="ARBA00023136"/>
    </source>
</evidence>
<feature type="transmembrane region" description="Helical" evidence="8">
    <location>
        <begin position="100"/>
        <end position="121"/>
    </location>
</feature>
<dbReference type="SUPFAM" id="SSF103473">
    <property type="entry name" value="MFS general substrate transporter"/>
    <property type="match status" value="1"/>
</dbReference>
<dbReference type="InterPro" id="IPR011701">
    <property type="entry name" value="MFS"/>
</dbReference>
<dbReference type="InterPro" id="IPR020846">
    <property type="entry name" value="MFS_dom"/>
</dbReference>
<feature type="transmembrane region" description="Helical" evidence="8">
    <location>
        <begin position="194"/>
        <end position="214"/>
    </location>
</feature>
<keyword evidence="3" id="KW-0813">Transport</keyword>
<evidence type="ECO:0000256" key="1">
    <source>
        <dbReference type="ARBA" id="ARBA00004651"/>
    </source>
</evidence>
<dbReference type="GO" id="GO:0022857">
    <property type="term" value="F:transmembrane transporter activity"/>
    <property type="evidence" value="ECO:0007669"/>
    <property type="project" value="InterPro"/>
</dbReference>
<comment type="similarity">
    <text evidence="2">Belongs to the major facilitator superfamily. EmrB family.</text>
</comment>
<sequence length="527" mass="56573">MKIKKKWLVLISLTLGSLMIGIDATSLNIALPTLANKLGASSSQLQWFVDGYNLVLAVLLLPAGLIVDRFGQKISIILSFMIFGVASLTCALSTTPEMLIGARFILAVGAALMTPASMSIIPTLFKKDEQQTATTVLVASATIGLPLGPILGGWLLENFNWNSIFYIAVPIAILAIIVTIFLMPNIQNKTKTNIDWLGIILSSIGLGGFTYGVIRASEYSWSDNGVLISLIGGVIIMVIFVAWQLKAKYALIDMSLFKDRIFSSSVVLIFMFTFIMFGLIFVLPQFFQNIEGVGPQATGIRLLPLILGLLVAAVLGDKLHLSDRNLVGIGFVFAGIASGLGMLITIRSGYGYVALVSTIAGLGIGLALPKLMGLGLSQLSPNKAGIGSSVLNTFKQVGSTMGVAILGTVLSTTYKHHVKINGLSHHLKDVINEGITQGIAVATKIQKTIIVSKQQLENMFNNHQISSTLYQSKLHQLNSMQNNARDLLHSVKTSFIMGTSQVFLICLVVSAFGVLVTLICMPKNIKS</sequence>
<dbReference type="PROSITE" id="PS50850">
    <property type="entry name" value="MFS"/>
    <property type="match status" value="1"/>
</dbReference>
<accession>A0A4R5NCY1</accession>
<protein>
    <recommendedName>
        <fullName evidence="9">Major facilitator superfamily (MFS) profile domain-containing protein</fullName>
    </recommendedName>
</protein>
<feature type="transmembrane region" description="Helical" evidence="8">
    <location>
        <begin position="326"/>
        <end position="344"/>
    </location>
</feature>
<organism evidence="10 11">
    <name type="scientific">Leuconostoc fallax</name>
    <dbReference type="NCBI Taxonomy" id="1251"/>
    <lineage>
        <taxon>Bacteria</taxon>
        <taxon>Bacillati</taxon>
        <taxon>Bacillota</taxon>
        <taxon>Bacilli</taxon>
        <taxon>Lactobacillales</taxon>
        <taxon>Lactobacillaceae</taxon>
        <taxon>Leuconostoc</taxon>
    </lineage>
</organism>
<keyword evidence="4" id="KW-1003">Cell membrane</keyword>